<organism evidence="2 3">
    <name type="scientific">Sediminihabitans luteus</name>
    <dbReference type="NCBI Taxonomy" id="1138585"/>
    <lineage>
        <taxon>Bacteria</taxon>
        <taxon>Bacillati</taxon>
        <taxon>Actinomycetota</taxon>
        <taxon>Actinomycetes</taxon>
        <taxon>Micrococcales</taxon>
        <taxon>Cellulomonadaceae</taxon>
        <taxon>Sediminihabitans</taxon>
    </lineage>
</organism>
<feature type="signal peptide" evidence="1">
    <location>
        <begin position="1"/>
        <end position="31"/>
    </location>
</feature>
<name>A0A2M9CQ29_9CELL</name>
<keyword evidence="3" id="KW-1185">Reference proteome</keyword>
<proteinExistence type="predicted"/>
<dbReference type="RefSeq" id="WP_100422675.1">
    <property type="nucleotide sequence ID" value="NZ_BOOX01000002.1"/>
</dbReference>
<comment type="caution">
    <text evidence="2">The sequence shown here is derived from an EMBL/GenBank/DDBJ whole genome shotgun (WGS) entry which is preliminary data.</text>
</comment>
<accession>A0A2M9CQ29</accession>
<evidence type="ECO:0000313" key="2">
    <source>
        <dbReference type="EMBL" id="PJJ73997.1"/>
    </source>
</evidence>
<dbReference type="Gene3D" id="3.10.450.730">
    <property type="entry name" value="BLIP domain"/>
    <property type="match status" value="1"/>
</dbReference>
<dbReference type="AlphaFoldDB" id="A0A2M9CQ29"/>
<dbReference type="Proteomes" id="UP000231693">
    <property type="component" value="Unassembled WGS sequence"/>
</dbReference>
<gene>
    <name evidence="2" type="ORF">CLV28_1485</name>
</gene>
<evidence type="ECO:0000313" key="3">
    <source>
        <dbReference type="Proteomes" id="UP000231693"/>
    </source>
</evidence>
<sequence length="285" mass="30778">MTTTVKKLISAALLAALAVGGSVATATTASAVPSSIVTSSEFYSVSYGHSIDHVRKTFGNNGKVVDRYDGAGTRYDSVTLEFPTYYEEGSVRVLFGKNAKGAWVLDSKAAYWGVSATRTANKATPTEFGKLKEGHSLDYVRSTFGTAGTITYYYDRPGTKYDNVTVEWPTDSVDGAVSIDFVKSTSGVWKLDSRSAYWAIEPAQTANKATPAEFAKVQVGNSLAYAQSTFGTAGTITYYYDATGTKYDTVTIEWPTDSPYGYVSLDFKKSSAGTWKVSDSYAFWG</sequence>
<keyword evidence="1" id="KW-0732">Signal</keyword>
<protein>
    <submittedName>
        <fullName evidence="2">Uncharacterized protein</fullName>
    </submittedName>
</protein>
<reference evidence="2 3" key="1">
    <citation type="submission" date="2017-11" db="EMBL/GenBank/DDBJ databases">
        <title>Genomic Encyclopedia of Archaeal and Bacterial Type Strains, Phase II (KMG-II): From Individual Species to Whole Genera.</title>
        <authorList>
            <person name="Goeker M."/>
        </authorList>
    </citation>
    <scope>NUCLEOTIDE SEQUENCE [LARGE SCALE GENOMIC DNA]</scope>
    <source>
        <strain evidence="2 3">DSM 25478</strain>
    </source>
</reference>
<feature type="chain" id="PRO_5014683203" evidence="1">
    <location>
        <begin position="32"/>
        <end position="285"/>
    </location>
</feature>
<dbReference type="OrthoDB" id="5148849at2"/>
<evidence type="ECO:0000256" key="1">
    <source>
        <dbReference type="SAM" id="SignalP"/>
    </source>
</evidence>
<dbReference type="EMBL" id="PGFE01000002">
    <property type="protein sequence ID" value="PJJ73997.1"/>
    <property type="molecule type" value="Genomic_DNA"/>
</dbReference>